<dbReference type="InterPro" id="IPR001962">
    <property type="entry name" value="Asn_synthase"/>
</dbReference>
<dbReference type="PANTHER" id="PTHR43284:SF1">
    <property type="entry name" value="ASPARAGINE SYNTHETASE"/>
    <property type="match status" value="1"/>
</dbReference>
<dbReference type="PIRSF" id="PIRSF001589">
    <property type="entry name" value="Asn_synthetase_glu-h"/>
    <property type="match status" value="1"/>
</dbReference>
<evidence type="ECO:0000256" key="2">
    <source>
        <dbReference type="ARBA" id="ARBA00005752"/>
    </source>
</evidence>
<reference evidence="9 10" key="1">
    <citation type="journal article" date="2020" name="Microorganisms">
        <title>Osmotic Adaptation and Compatible Solute Biosynthesis of Phototrophic Bacteria as Revealed from Genome Analyses.</title>
        <authorList>
            <person name="Imhoff J.F."/>
            <person name="Rahn T."/>
            <person name="Kunzel S."/>
            <person name="Keller A."/>
            <person name="Neulinger S.C."/>
        </authorList>
    </citation>
    <scope>NUCLEOTIDE SEQUENCE [LARGE SCALE GENOMIC DNA]</scope>
    <source>
        <strain evidence="9 10">DSM 15116</strain>
    </source>
</reference>
<evidence type="ECO:0000313" key="10">
    <source>
        <dbReference type="Proteomes" id="UP000738126"/>
    </source>
</evidence>
<gene>
    <name evidence="9" type="ORF">CKO13_10225</name>
</gene>
<comment type="pathway">
    <text evidence="1">Amino-acid biosynthesis; L-asparagine biosynthesis; L-asparagine from L-aspartate (L-Gln route): step 1/1.</text>
</comment>
<dbReference type="Gene3D" id="3.40.50.620">
    <property type="entry name" value="HUPs"/>
    <property type="match status" value="2"/>
</dbReference>
<comment type="catalytic activity">
    <reaction evidence="7">
        <text>L-aspartate + L-glutamine + ATP + H2O = L-asparagine + L-glutamate + AMP + diphosphate + H(+)</text>
        <dbReference type="Rhea" id="RHEA:12228"/>
        <dbReference type="ChEBI" id="CHEBI:15377"/>
        <dbReference type="ChEBI" id="CHEBI:15378"/>
        <dbReference type="ChEBI" id="CHEBI:29985"/>
        <dbReference type="ChEBI" id="CHEBI:29991"/>
        <dbReference type="ChEBI" id="CHEBI:30616"/>
        <dbReference type="ChEBI" id="CHEBI:33019"/>
        <dbReference type="ChEBI" id="CHEBI:58048"/>
        <dbReference type="ChEBI" id="CHEBI:58359"/>
        <dbReference type="ChEBI" id="CHEBI:456215"/>
        <dbReference type="EC" id="6.3.5.4"/>
    </reaction>
</comment>
<feature type="domain" description="Glutamine amidotransferase type-2" evidence="8">
    <location>
        <begin position="2"/>
        <end position="215"/>
    </location>
</feature>
<keyword evidence="6" id="KW-0315">Glutamine amidotransferase</keyword>
<dbReference type="EC" id="6.3.5.4" evidence="3"/>
<dbReference type="Pfam" id="PF13537">
    <property type="entry name" value="GATase_7"/>
    <property type="match status" value="1"/>
</dbReference>
<dbReference type="CDD" id="cd01991">
    <property type="entry name" value="Asn_synthase_B_C"/>
    <property type="match status" value="1"/>
</dbReference>
<dbReference type="EMBL" id="NRSH01000141">
    <property type="protein sequence ID" value="MBK1727387.1"/>
    <property type="molecule type" value="Genomic_DNA"/>
</dbReference>
<evidence type="ECO:0000256" key="5">
    <source>
        <dbReference type="ARBA" id="ARBA00022840"/>
    </source>
</evidence>
<sequence length="637" mass="71003">MCGLAGILVGRADEPGARAGLLERMNAAQAHRGPDQSGAHHEARVSLGHQRLSIIDLAAGQQPLANEDGDVLTVYNGEIYNHEPLRRELQERGHRFRTRCDTEVIVHAWEEWGERCVERLRGMFSLAVWDRRRGRLFLARDRLGIKPLCYAELPDGRLLFASEIKALLACPELPRTLDPAAVEEYFAFGYVPEPRSLFAAVRKLPPGHTLTVTPGLPLGEPRQYWDVAFEADPAWGEEAAAEALLERLREAVRLRMAADVPLGAFLSGGVDSSAVTALMSELSDRPVDACSIGFGERRYDEAEHARAVAGHLGLRHHLDTVEPERFALIDELARLYDEPFADSSALPTYEVSRLTRCRVTVALSGDGGDELLAGYRRYRGYAREQRLRGRLPAPLRRAVFGPLGRCYPKADWAPRALRGKATFQALAADPVTGYLRSVALLDDASRRRLFSGRLRGELQGYHAGEVLRRHAAATHAPERDPVAFAQYLDLKTWLPGDILTKVDRASMAHALEVRVPLLDHQLVEWAATLPSSLKVRGGEGKYLLKRALEPRLPRGALYRRKQGFELPVAEWLRGPLRGRLRGAVLGERLADSGLFDPGCLRRLVDEHQAGRANHARALWSLLMFESFLRQRVEEVAV</sequence>
<dbReference type="InterPro" id="IPR029055">
    <property type="entry name" value="Ntn_hydrolases_N"/>
</dbReference>
<keyword evidence="10" id="KW-1185">Reference proteome</keyword>
<dbReference type="NCBIfam" id="TIGR01536">
    <property type="entry name" value="asn_synth_AEB"/>
    <property type="match status" value="1"/>
</dbReference>
<dbReference type="InterPro" id="IPR017539">
    <property type="entry name" value="XrtA_amidotfase"/>
</dbReference>
<evidence type="ECO:0000256" key="6">
    <source>
        <dbReference type="ARBA" id="ARBA00022962"/>
    </source>
</evidence>
<comment type="caution">
    <text evidence="9">The sequence shown here is derived from an EMBL/GenBank/DDBJ whole genome shotgun (WGS) entry which is preliminary data.</text>
</comment>
<name>A0ABS1E8K0_9GAMM</name>
<dbReference type="Proteomes" id="UP000738126">
    <property type="component" value="Unassembled WGS sequence"/>
</dbReference>
<evidence type="ECO:0000256" key="7">
    <source>
        <dbReference type="ARBA" id="ARBA00048741"/>
    </source>
</evidence>
<comment type="similarity">
    <text evidence="2">Belongs to the asparagine synthetase family.</text>
</comment>
<evidence type="ECO:0000256" key="1">
    <source>
        <dbReference type="ARBA" id="ARBA00005187"/>
    </source>
</evidence>
<evidence type="ECO:0000256" key="4">
    <source>
        <dbReference type="ARBA" id="ARBA00022741"/>
    </source>
</evidence>
<dbReference type="PROSITE" id="PS51278">
    <property type="entry name" value="GATASE_TYPE_2"/>
    <property type="match status" value="1"/>
</dbReference>
<dbReference type="InterPro" id="IPR017932">
    <property type="entry name" value="GATase_2_dom"/>
</dbReference>
<dbReference type="InterPro" id="IPR051786">
    <property type="entry name" value="ASN_synthetase/amidase"/>
</dbReference>
<dbReference type="NCBIfam" id="TIGR03108">
    <property type="entry name" value="eps_aminotran_1"/>
    <property type="match status" value="1"/>
</dbReference>
<evidence type="ECO:0000313" key="9">
    <source>
        <dbReference type="EMBL" id="MBK1727387.1"/>
    </source>
</evidence>
<dbReference type="SUPFAM" id="SSF56235">
    <property type="entry name" value="N-terminal nucleophile aminohydrolases (Ntn hydrolases)"/>
    <property type="match status" value="1"/>
</dbReference>
<accession>A0ABS1E8K0</accession>
<dbReference type="Gene3D" id="3.60.20.10">
    <property type="entry name" value="Glutamine Phosphoribosylpyrophosphate, subunit 1, domain 1"/>
    <property type="match status" value="1"/>
</dbReference>
<evidence type="ECO:0000256" key="3">
    <source>
        <dbReference type="ARBA" id="ARBA00012737"/>
    </source>
</evidence>
<proteinExistence type="inferred from homology"/>
<protein>
    <recommendedName>
        <fullName evidence="3">asparagine synthase (glutamine-hydrolyzing)</fullName>
        <ecNumber evidence="3">6.3.5.4</ecNumber>
    </recommendedName>
</protein>
<dbReference type="RefSeq" id="WP_200260552.1">
    <property type="nucleotide sequence ID" value="NZ_NRSH01000141.1"/>
</dbReference>
<dbReference type="CDD" id="cd00712">
    <property type="entry name" value="AsnB"/>
    <property type="match status" value="1"/>
</dbReference>
<organism evidence="9 10">
    <name type="scientific">Halorhodospira neutriphila</name>
    <dbReference type="NCBI Taxonomy" id="168379"/>
    <lineage>
        <taxon>Bacteria</taxon>
        <taxon>Pseudomonadati</taxon>
        <taxon>Pseudomonadota</taxon>
        <taxon>Gammaproteobacteria</taxon>
        <taxon>Chromatiales</taxon>
        <taxon>Ectothiorhodospiraceae</taxon>
        <taxon>Halorhodospira</taxon>
    </lineage>
</organism>
<dbReference type="InterPro" id="IPR014729">
    <property type="entry name" value="Rossmann-like_a/b/a_fold"/>
</dbReference>
<keyword evidence="4" id="KW-0547">Nucleotide-binding</keyword>
<dbReference type="Pfam" id="PF00733">
    <property type="entry name" value="Asn_synthase"/>
    <property type="match status" value="1"/>
</dbReference>
<evidence type="ECO:0000259" key="8">
    <source>
        <dbReference type="PROSITE" id="PS51278"/>
    </source>
</evidence>
<dbReference type="SUPFAM" id="SSF52402">
    <property type="entry name" value="Adenine nucleotide alpha hydrolases-like"/>
    <property type="match status" value="1"/>
</dbReference>
<dbReference type="InterPro" id="IPR033738">
    <property type="entry name" value="AsnB_N"/>
</dbReference>
<dbReference type="PANTHER" id="PTHR43284">
    <property type="entry name" value="ASPARAGINE SYNTHETASE (GLUTAMINE-HYDROLYZING)"/>
    <property type="match status" value="1"/>
</dbReference>
<keyword evidence="5" id="KW-0067">ATP-binding</keyword>
<dbReference type="InterPro" id="IPR006426">
    <property type="entry name" value="Asn_synth_AEB"/>
</dbReference>